<reference evidence="2" key="1">
    <citation type="submission" date="2015-06" db="UniProtKB">
        <authorList>
            <consortium name="EnsemblPlants"/>
        </authorList>
    </citation>
    <scope>IDENTIFICATION</scope>
</reference>
<dbReference type="AlphaFoldDB" id="M8CWL2"/>
<dbReference type="Pfam" id="PF07808">
    <property type="entry name" value="RED_N"/>
    <property type="match status" value="1"/>
</dbReference>
<feature type="domain" description="RED-like N-terminal" evidence="1">
    <location>
        <begin position="65"/>
        <end position="110"/>
    </location>
</feature>
<proteinExistence type="predicted"/>
<protein>
    <recommendedName>
        <fullName evidence="1">RED-like N-terminal domain-containing protein</fullName>
    </recommendedName>
</protein>
<name>M8CWL2_AEGTA</name>
<sequence length="137" mass="15921">MSDFEEMYNAKFRDQHYNDVCGRTFIYQDNSLRFDFLHPQGKQKNTGQSHSALHLHSSVYACVDRVNSDIATSLHRSKADCPVPEVLEQIAKIMSYLRFGSSGKVLKNKKKKRDTKDFLNMAITHNQDVYNYKKIQV</sequence>
<evidence type="ECO:0000259" key="1">
    <source>
        <dbReference type="Pfam" id="PF07808"/>
    </source>
</evidence>
<dbReference type="InterPro" id="IPR012916">
    <property type="entry name" value="RED_N"/>
</dbReference>
<dbReference type="EnsemblPlants" id="EMT32087">
    <property type="protein sequence ID" value="EMT32087"/>
    <property type="gene ID" value="F775_00114"/>
</dbReference>
<organism evidence="2">
    <name type="scientific">Aegilops tauschii</name>
    <name type="common">Tausch's goatgrass</name>
    <name type="synonym">Aegilops squarrosa</name>
    <dbReference type="NCBI Taxonomy" id="37682"/>
    <lineage>
        <taxon>Eukaryota</taxon>
        <taxon>Viridiplantae</taxon>
        <taxon>Streptophyta</taxon>
        <taxon>Embryophyta</taxon>
        <taxon>Tracheophyta</taxon>
        <taxon>Spermatophyta</taxon>
        <taxon>Magnoliopsida</taxon>
        <taxon>Liliopsida</taxon>
        <taxon>Poales</taxon>
        <taxon>Poaceae</taxon>
        <taxon>BOP clade</taxon>
        <taxon>Pooideae</taxon>
        <taxon>Triticodae</taxon>
        <taxon>Triticeae</taxon>
        <taxon>Triticinae</taxon>
        <taxon>Aegilops</taxon>
    </lineage>
</organism>
<accession>M8CWL2</accession>
<evidence type="ECO:0000313" key="2">
    <source>
        <dbReference type="EnsemblPlants" id="EMT32087"/>
    </source>
</evidence>